<dbReference type="EMBL" id="MU003727">
    <property type="protein sequence ID" value="KAF2801876.1"/>
    <property type="molecule type" value="Genomic_DNA"/>
</dbReference>
<evidence type="ECO:0000313" key="3">
    <source>
        <dbReference type="EMBL" id="KAF2801876.1"/>
    </source>
</evidence>
<accession>A0A6A6XZ74</accession>
<organism evidence="3">
    <name type="scientific">Mytilinidion resinicola</name>
    <dbReference type="NCBI Taxonomy" id="574789"/>
    <lineage>
        <taxon>Eukaryota</taxon>
        <taxon>Fungi</taxon>
        <taxon>Dikarya</taxon>
        <taxon>Ascomycota</taxon>
        <taxon>Pezizomycotina</taxon>
        <taxon>Dothideomycetes</taxon>
        <taxon>Pleosporomycetidae</taxon>
        <taxon>Mytilinidiales</taxon>
        <taxon>Mytilinidiaceae</taxon>
        <taxon>Mytilinidion</taxon>
    </lineage>
</organism>
<gene>
    <name evidence="3 5" type="ORF">BDZ99DRAFT_214660</name>
</gene>
<reference evidence="3 5" key="1">
    <citation type="journal article" date="2020" name="Stud. Mycol.">
        <title>101 Dothideomycetes genomes: a test case for predicting lifestyles and emergence of pathogens.</title>
        <authorList>
            <person name="Haridas S."/>
            <person name="Albert R."/>
            <person name="Binder M."/>
            <person name="Bloem J."/>
            <person name="Labutti K."/>
            <person name="Salamov A."/>
            <person name="Andreopoulos B."/>
            <person name="Baker S."/>
            <person name="Barry K."/>
            <person name="Bills G."/>
            <person name="Bluhm B."/>
            <person name="Cannon C."/>
            <person name="Castanera R."/>
            <person name="Culley D."/>
            <person name="Daum C."/>
            <person name="Ezra D."/>
            <person name="Gonzalez J."/>
            <person name="Henrissat B."/>
            <person name="Kuo A."/>
            <person name="Liang C."/>
            <person name="Lipzen A."/>
            <person name="Lutzoni F."/>
            <person name="Magnuson J."/>
            <person name="Mondo S."/>
            <person name="Nolan M."/>
            <person name="Ohm R."/>
            <person name="Pangilinan J."/>
            <person name="Park H.-J."/>
            <person name="Ramirez L."/>
            <person name="Alfaro M."/>
            <person name="Sun H."/>
            <person name="Tritt A."/>
            <person name="Yoshinaga Y."/>
            <person name="Zwiers L.-H."/>
            <person name="Turgeon B."/>
            <person name="Goodwin S."/>
            <person name="Spatafora J."/>
            <person name="Crous P."/>
            <person name="Grigoriev I."/>
        </authorList>
    </citation>
    <scope>NUCLEOTIDE SEQUENCE</scope>
    <source>
        <strain evidence="3 5">CBS 304.34</strain>
    </source>
</reference>
<feature type="chain" id="PRO_5044628751" evidence="2">
    <location>
        <begin position="23"/>
        <end position="197"/>
    </location>
</feature>
<keyword evidence="2" id="KW-0732">Signal</keyword>
<reference evidence="5" key="2">
    <citation type="submission" date="2020-04" db="EMBL/GenBank/DDBJ databases">
        <authorList>
            <consortium name="NCBI Genome Project"/>
        </authorList>
    </citation>
    <scope>NUCLEOTIDE SEQUENCE</scope>
    <source>
        <strain evidence="5">CBS 304.34</strain>
    </source>
</reference>
<evidence type="ECO:0000256" key="1">
    <source>
        <dbReference type="SAM" id="MobiDB-lite"/>
    </source>
</evidence>
<feature type="signal peptide" evidence="2">
    <location>
        <begin position="1"/>
        <end position="22"/>
    </location>
</feature>
<proteinExistence type="predicted"/>
<name>A0A6A6XZ74_9PEZI</name>
<evidence type="ECO:0000313" key="5">
    <source>
        <dbReference type="RefSeq" id="XP_033568840.1"/>
    </source>
</evidence>
<dbReference type="RefSeq" id="XP_033568840.1">
    <property type="nucleotide sequence ID" value="XM_033713386.1"/>
</dbReference>
<dbReference type="Proteomes" id="UP000504636">
    <property type="component" value="Unplaced"/>
</dbReference>
<feature type="compositionally biased region" description="Low complexity" evidence="1">
    <location>
        <begin position="66"/>
        <end position="82"/>
    </location>
</feature>
<reference evidence="5" key="3">
    <citation type="submission" date="2025-04" db="UniProtKB">
        <authorList>
            <consortium name="RefSeq"/>
        </authorList>
    </citation>
    <scope>IDENTIFICATION</scope>
    <source>
        <strain evidence="5">CBS 304.34</strain>
    </source>
</reference>
<evidence type="ECO:0000313" key="4">
    <source>
        <dbReference type="Proteomes" id="UP000504636"/>
    </source>
</evidence>
<dbReference type="GeneID" id="54454279"/>
<feature type="compositionally biased region" description="Pro residues" evidence="1">
    <location>
        <begin position="52"/>
        <end position="65"/>
    </location>
</feature>
<dbReference type="AlphaFoldDB" id="A0A6A6XZ74"/>
<dbReference type="OrthoDB" id="10594770at2759"/>
<keyword evidence="4" id="KW-1185">Reference proteome</keyword>
<feature type="region of interest" description="Disordered" evidence="1">
    <location>
        <begin position="51"/>
        <end position="134"/>
    </location>
</feature>
<sequence length="197" mass="20921">MRLTLFALSVLQTLCLISPTLANNTPNNIQLNNQANGNHVEKTLVPRIVIPEPKPIEPIDPPAPNENPTENPNENPFGTPNENPKENPNENPNENPDNPKPKTEDPELPDAGSTSGNPTATQDFNNGNPTPISISAGTIGTTRISAAFATNTLSSAPVTNSATSWPRILSMSGRAAVYAIVGSVMLVNYGVNWLPAL</sequence>
<feature type="compositionally biased region" description="Polar residues" evidence="1">
    <location>
        <begin position="112"/>
        <end position="134"/>
    </location>
</feature>
<evidence type="ECO:0000256" key="2">
    <source>
        <dbReference type="SAM" id="SignalP"/>
    </source>
</evidence>
<protein>
    <submittedName>
        <fullName evidence="3 5">Uncharacterized protein</fullName>
    </submittedName>
</protein>